<dbReference type="PANTHER" id="PTHR43022:SF1">
    <property type="entry name" value="PROTEIN SMF"/>
    <property type="match status" value="1"/>
</dbReference>
<protein>
    <submittedName>
        <fullName evidence="4">DNA-processing protein A/Predicted Rossmann fold nucleotide-binding protein DprA/Smf involved in DNA uptake</fullName>
    </submittedName>
</protein>
<dbReference type="Proteomes" id="UP000191901">
    <property type="component" value="Chromosome"/>
</dbReference>
<evidence type="ECO:0000259" key="3">
    <source>
        <dbReference type="Pfam" id="PF17782"/>
    </source>
</evidence>
<dbReference type="AlphaFoldDB" id="A0A1Z3HHK0"/>
<dbReference type="Gene3D" id="3.40.50.450">
    <property type="match status" value="1"/>
</dbReference>
<proteinExistence type="inferred from homology"/>
<dbReference type="Pfam" id="PF02481">
    <property type="entry name" value="DNA_processg_A"/>
    <property type="match status" value="1"/>
</dbReference>
<evidence type="ECO:0000256" key="1">
    <source>
        <dbReference type="ARBA" id="ARBA00006525"/>
    </source>
</evidence>
<dbReference type="PANTHER" id="PTHR43022">
    <property type="entry name" value="PROTEIN SMF"/>
    <property type="match status" value="1"/>
</dbReference>
<evidence type="ECO:0000313" key="5">
    <source>
        <dbReference type="Proteomes" id="UP000191901"/>
    </source>
</evidence>
<feature type="domain" description="DprA winged helix" evidence="3">
    <location>
        <begin position="303"/>
        <end position="361"/>
    </location>
</feature>
<keyword evidence="5" id="KW-1185">Reference proteome</keyword>
<dbReference type="EMBL" id="CP021983">
    <property type="protein sequence ID" value="ASC69687.1"/>
    <property type="molecule type" value="Genomic_DNA"/>
</dbReference>
<dbReference type="SUPFAM" id="SSF47781">
    <property type="entry name" value="RuvA domain 2-like"/>
    <property type="match status" value="1"/>
</dbReference>
<dbReference type="KEGG" id="hhg:XM38_006160"/>
<dbReference type="RefSeq" id="WP_080809173.1">
    <property type="nucleotide sequence ID" value="NZ_CP021983.2"/>
</dbReference>
<sequence length="369" mass="40479">MTNERAYWLAWSTLPGLGPVLLKRLYYHCGSLAIAWQTPVPELLAVDGIGPQLGQMIQTKRPHLQPEKLLAQQKATQFPFITPADPLYPQILFEIADPPPVIYYSGQIELLSALQYRPAIGIVGTRSPSEYGKRWTRRLSAQLARQGFTIVSGLAEGIDREAHQACLQQRGHTLAVLGTGLDVVYPRANQGLYHQIKAEGLLLSEYPQGTPPERSQFPRRNRIIAGLCRALLVTEAPHRSGALITARLASEYGRDVYALPGSLDNPHSRGCLRLIRDGSQLILDEETLLADLGTIPPLDAVPSAAAATLQLPEPLQPIFAALSLEAMSLDALVQEVQLPPEKVLSALTQLEVMGVVMQLPGSMLFQRYP</sequence>
<gene>
    <name evidence="4" type="primary">dprA_2</name>
    <name evidence="4" type="ORF">XM38_006160</name>
</gene>
<dbReference type="InterPro" id="IPR041614">
    <property type="entry name" value="DprA_WH"/>
</dbReference>
<dbReference type="OrthoDB" id="9785707at2"/>
<dbReference type="InterPro" id="IPR003488">
    <property type="entry name" value="DprA"/>
</dbReference>
<evidence type="ECO:0000313" key="4">
    <source>
        <dbReference type="EMBL" id="ASC69687.1"/>
    </source>
</evidence>
<dbReference type="Gene3D" id="1.10.10.10">
    <property type="entry name" value="Winged helix-like DNA-binding domain superfamily/Winged helix DNA-binding domain"/>
    <property type="match status" value="1"/>
</dbReference>
<dbReference type="STRING" id="1641165.XM38_11490"/>
<dbReference type="NCBIfam" id="TIGR00732">
    <property type="entry name" value="dprA"/>
    <property type="match status" value="1"/>
</dbReference>
<organism evidence="4 5">
    <name type="scientific">Halomicronema hongdechloris C2206</name>
    <dbReference type="NCBI Taxonomy" id="1641165"/>
    <lineage>
        <taxon>Bacteria</taxon>
        <taxon>Bacillati</taxon>
        <taxon>Cyanobacteriota</taxon>
        <taxon>Cyanophyceae</taxon>
        <taxon>Nodosilineales</taxon>
        <taxon>Nodosilineaceae</taxon>
        <taxon>Halomicronema</taxon>
    </lineage>
</organism>
<evidence type="ECO:0000259" key="2">
    <source>
        <dbReference type="Pfam" id="PF02481"/>
    </source>
</evidence>
<feature type="domain" description="Smf/DprA SLOG" evidence="2">
    <location>
        <begin position="80"/>
        <end position="292"/>
    </location>
</feature>
<dbReference type="GO" id="GO:0009294">
    <property type="term" value="P:DNA-mediated transformation"/>
    <property type="evidence" value="ECO:0007669"/>
    <property type="project" value="InterPro"/>
</dbReference>
<dbReference type="InterPro" id="IPR057666">
    <property type="entry name" value="DrpA_SLOG"/>
</dbReference>
<accession>A0A1Z3HHK0</accession>
<dbReference type="InterPro" id="IPR036388">
    <property type="entry name" value="WH-like_DNA-bd_sf"/>
</dbReference>
<comment type="similarity">
    <text evidence="1">Belongs to the DprA/Smf family.</text>
</comment>
<dbReference type="SUPFAM" id="SSF102405">
    <property type="entry name" value="MCP/YpsA-like"/>
    <property type="match status" value="1"/>
</dbReference>
<dbReference type="InterPro" id="IPR010994">
    <property type="entry name" value="RuvA_2-like"/>
</dbReference>
<reference evidence="4 5" key="1">
    <citation type="journal article" date="2016" name="Biochim. Biophys. Acta">
        <title>Characterization of red-shifted phycobilisomes isolated from the chlorophyll f-containing cyanobacterium Halomicronema hongdechloris.</title>
        <authorList>
            <person name="Li Y."/>
            <person name="Lin Y."/>
            <person name="Garvey C.J."/>
            <person name="Birch D."/>
            <person name="Corkery R.W."/>
            <person name="Loughlin P.C."/>
            <person name="Scheer H."/>
            <person name="Willows R.D."/>
            <person name="Chen M."/>
        </authorList>
    </citation>
    <scope>NUCLEOTIDE SEQUENCE [LARGE SCALE GENOMIC DNA]</scope>
    <source>
        <strain evidence="4 5">C2206</strain>
    </source>
</reference>
<name>A0A1Z3HHK0_9CYAN</name>
<dbReference type="Pfam" id="PF17782">
    <property type="entry name" value="WHD_DprA"/>
    <property type="match status" value="1"/>
</dbReference>